<dbReference type="EMBL" id="OW240918">
    <property type="protein sequence ID" value="CAH2306840.1"/>
    <property type="molecule type" value="Genomic_DNA"/>
</dbReference>
<dbReference type="AlphaFoldDB" id="A0AAD1STI2"/>
<keyword evidence="3" id="KW-0547">Nucleotide-binding</keyword>
<organism evidence="8 10">
    <name type="scientific">Pelobates cultripes</name>
    <name type="common">Western spadefoot toad</name>
    <dbReference type="NCBI Taxonomy" id="61616"/>
    <lineage>
        <taxon>Eukaryota</taxon>
        <taxon>Metazoa</taxon>
        <taxon>Chordata</taxon>
        <taxon>Craniata</taxon>
        <taxon>Vertebrata</taxon>
        <taxon>Euteleostomi</taxon>
        <taxon>Amphibia</taxon>
        <taxon>Batrachia</taxon>
        <taxon>Anura</taxon>
        <taxon>Pelobatoidea</taxon>
        <taxon>Pelobatidae</taxon>
        <taxon>Pelobates</taxon>
    </lineage>
</organism>
<keyword evidence="10" id="KW-1185">Reference proteome</keyword>
<evidence type="ECO:0000256" key="4">
    <source>
        <dbReference type="ARBA" id="ARBA00022777"/>
    </source>
</evidence>
<evidence type="ECO:0000259" key="6">
    <source>
        <dbReference type="PROSITE" id="PS50011"/>
    </source>
</evidence>
<dbReference type="Proteomes" id="UP001295444">
    <property type="component" value="Chromosome 07"/>
</dbReference>
<dbReference type="PROSITE" id="PS51285">
    <property type="entry name" value="AGC_KINASE_CTER"/>
    <property type="match status" value="1"/>
</dbReference>
<evidence type="ECO:0000256" key="1">
    <source>
        <dbReference type="ARBA" id="ARBA00022527"/>
    </source>
</evidence>
<dbReference type="PROSITE" id="PS50011">
    <property type="entry name" value="PROTEIN_KINASE_DOM"/>
    <property type="match status" value="1"/>
</dbReference>
<evidence type="ECO:0000256" key="2">
    <source>
        <dbReference type="ARBA" id="ARBA00022679"/>
    </source>
</evidence>
<dbReference type="InterPro" id="IPR000719">
    <property type="entry name" value="Prot_kinase_dom"/>
</dbReference>
<accession>A0AAD1STI2</accession>
<dbReference type="EMBL" id="OW240918">
    <property type="protein sequence ID" value="CAH2306843.1"/>
    <property type="molecule type" value="Genomic_DNA"/>
</dbReference>
<dbReference type="GO" id="GO:0005524">
    <property type="term" value="F:ATP binding"/>
    <property type="evidence" value="ECO:0007669"/>
    <property type="project" value="UniProtKB-KW"/>
</dbReference>
<name>A0AAD1STI2_PELCU</name>
<evidence type="ECO:0000313" key="8">
    <source>
        <dbReference type="EMBL" id="CAH2306840.1"/>
    </source>
</evidence>
<gene>
    <name evidence="8" type="ORF">PECUL_23A005525</name>
    <name evidence="9" type="ORF">PECUL_23A007441</name>
</gene>
<dbReference type="GO" id="GO:0004674">
    <property type="term" value="F:protein serine/threonine kinase activity"/>
    <property type="evidence" value="ECO:0007669"/>
    <property type="project" value="UniProtKB-KW"/>
</dbReference>
<reference evidence="8" key="1">
    <citation type="submission" date="2022-03" db="EMBL/GenBank/DDBJ databases">
        <authorList>
            <person name="Alioto T."/>
            <person name="Alioto T."/>
            <person name="Gomez Garrido J."/>
        </authorList>
    </citation>
    <scope>NUCLEOTIDE SEQUENCE</scope>
</reference>
<evidence type="ECO:0000256" key="3">
    <source>
        <dbReference type="ARBA" id="ARBA00022741"/>
    </source>
</evidence>
<protein>
    <submittedName>
        <fullName evidence="8">Kinase C delta type</fullName>
    </submittedName>
</protein>
<dbReference type="Pfam" id="PF00069">
    <property type="entry name" value="Pkinase"/>
    <property type="match status" value="1"/>
</dbReference>
<sequence length="151" mass="17119">MRKGKKYNAAIDWWAYGLILHKIAKKAFPKDRSATESMLQDTANHPECQRNNVKDLLKKLMCKNPSERLEAAGNIRRHPFFQSIDWDELEAGKVDPPFARSPPTLESLTAKVIKETTISSYEAFTPPIPPEQQKLFLGFSFNILSQSTAAL</sequence>
<keyword evidence="2" id="KW-0808">Transferase</keyword>
<evidence type="ECO:0000313" key="10">
    <source>
        <dbReference type="Proteomes" id="UP001295444"/>
    </source>
</evidence>
<proteinExistence type="predicted"/>
<keyword evidence="4 8" id="KW-0418">Kinase</keyword>
<dbReference type="SUPFAM" id="SSF56112">
    <property type="entry name" value="Protein kinase-like (PK-like)"/>
    <property type="match status" value="1"/>
</dbReference>
<evidence type="ECO:0000259" key="7">
    <source>
        <dbReference type="PROSITE" id="PS51285"/>
    </source>
</evidence>
<evidence type="ECO:0000313" key="9">
    <source>
        <dbReference type="EMBL" id="CAH2306843.1"/>
    </source>
</evidence>
<dbReference type="InterPro" id="IPR000961">
    <property type="entry name" value="AGC-kinase_C"/>
</dbReference>
<dbReference type="InterPro" id="IPR011009">
    <property type="entry name" value="Kinase-like_dom_sf"/>
</dbReference>
<dbReference type="Gene3D" id="1.10.510.10">
    <property type="entry name" value="Transferase(Phosphotransferase) domain 1"/>
    <property type="match status" value="1"/>
</dbReference>
<feature type="domain" description="Protein kinase" evidence="6">
    <location>
        <begin position="1"/>
        <end position="81"/>
    </location>
</feature>
<keyword evidence="5" id="KW-0067">ATP-binding</keyword>
<evidence type="ECO:0000256" key="5">
    <source>
        <dbReference type="ARBA" id="ARBA00022840"/>
    </source>
</evidence>
<dbReference type="PANTHER" id="PTHR24351">
    <property type="entry name" value="RIBOSOMAL PROTEIN S6 KINASE"/>
    <property type="match status" value="1"/>
</dbReference>
<keyword evidence="1" id="KW-0723">Serine/threonine-protein kinase</keyword>
<feature type="domain" description="AGC-kinase C-terminal" evidence="7">
    <location>
        <begin position="82"/>
        <end position="151"/>
    </location>
</feature>